<evidence type="ECO:0000313" key="4">
    <source>
        <dbReference type="Proteomes" id="UP000570361"/>
    </source>
</evidence>
<dbReference type="InterPro" id="IPR043128">
    <property type="entry name" value="Rev_trsase/Diguanyl_cyclase"/>
</dbReference>
<dbReference type="InterPro" id="IPR050469">
    <property type="entry name" value="Diguanylate_Cyclase"/>
</dbReference>
<keyword evidence="4" id="KW-1185">Reference proteome</keyword>
<dbReference type="AlphaFoldDB" id="A0A7W5AYM4"/>
<dbReference type="RefSeq" id="WP_183601010.1">
    <property type="nucleotide sequence ID" value="NZ_JACHXK010000006.1"/>
</dbReference>
<dbReference type="InterPro" id="IPR011990">
    <property type="entry name" value="TPR-like_helical_dom_sf"/>
</dbReference>
<gene>
    <name evidence="3" type="ORF">FHS18_003211</name>
</gene>
<dbReference type="PANTHER" id="PTHR45138:SF9">
    <property type="entry name" value="DIGUANYLATE CYCLASE DGCM-RELATED"/>
    <property type="match status" value="1"/>
</dbReference>
<dbReference type="InterPro" id="IPR019734">
    <property type="entry name" value="TPR_rpt"/>
</dbReference>
<proteinExistence type="predicted"/>
<dbReference type="SUPFAM" id="SSF48452">
    <property type="entry name" value="TPR-like"/>
    <property type="match status" value="2"/>
</dbReference>
<reference evidence="3 4" key="1">
    <citation type="submission" date="2020-08" db="EMBL/GenBank/DDBJ databases">
        <title>Genomic Encyclopedia of Type Strains, Phase III (KMG-III): the genomes of soil and plant-associated and newly described type strains.</title>
        <authorList>
            <person name="Whitman W."/>
        </authorList>
    </citation>
    <scope>NUCLEOTIDE SEQUENCE [LARGE SCALE GENOMIC DNA]</scope>
    <source>
        <strain evidence="3 4">CECT 5862</strain>
    </source>
</reference>
<dbReference type="InterPro" id="IPR000160">
    <property type="entry name" value="GGDEF_dom"/>
</dbReference>
<organism evidence="3 4">
    <name type="scientific">Paenibacillus phyllosphaerae</name>
    <dbReference type="NCBI Taxonomy" id="274593"/>
    <lineage>
        <taxon>Bacteria</taxon>
        <taxon>Bacillati</taxon>
        <taxon>Bacillota</taxon>
        <taxon>Bacilli</taxon>
        <taxon>Bacillales</taxon>
        <taxon>Paenibacillaceae</taxon>
        <taxon>Paenibacillus</taxon>
    </lineage>
</organism>
<dbReference type="InterPro" id="IPR029787">
    <property type="entry name" value="Nucleotide_cyclase"/>
</dbReference>
<dbReference type="PANTHER" id="PTHR45138">
    <property type="entry name" value="REGULATORY COMPONENTS OF SENSORY TRANSDUCTION SYSTEM"/>
    <property type="match status" value="1"/>
</dbReference>
<protein>
    <submittedName>
        <fullName evidence="3">Diguanylate cyclase (GGDEF)-like protein</fullName>
    </submittedName>
</protein>
<sequence>MLLDRCPHCHIIIAWSYDQLELDRCPYCFIRLESEWKQRIIAERTPLPTGDALPGLIDDLEIVLYENLDMAIAVAQFAIELADAAGSEELKKRGELMHASAVLRQGNLAEAGLMTRKVLSWAVEYSKNGVLARSYRHLSSLFFRLGDITSAFEHALYAVEYLPEDALPQTRGNHLMILALTLDASGEHEEAKRRFDEIMGIVDATHNVQLAQFALNNMAYTRYEVGDLEAAADIVARMYELAERYELKLTPSQLDTASRIELALGRPEKAEKILEPLLSAFRSGDLLGDHYAVYDCQLTVAEAQRVQGEFAKAQSTLDESKLLCEQYGVKGFLVKIKLEQAQLYAAMENYKSAYEEYRSYHEQSEALRSSEREARLRILHAVFETEEARRSSERFKELAQRDPLTGLFNRRFIDTHMDALLSNLDSDQVLSVILIDLDHFKRINDTLSHETGDAVLIQLAKILDTAAIEPLKAARLGGEEFLLLCPGYDEAKVVETANLLCEVIRTSDWRSITGRLRVTASIGVCTTRIGQMTRAELLSEADRNLYTAKNAGRDRVVGSAVMSAPADTPDK</sequence>
<comment type="caution">
    <text evidence="3">The sequence shown here is derived from an EMBL/GenBank/DDBJ whole genome shotgun (WGS) entry which is preliminary data.</text>
</comment>
<dbReference type="SUPFAM" id="SSF55073">
    <property type="entry name" value="Nucleotide cyclase"/>
    <property type="match status" value="1"/>
</dbReference>
<accession>A0A7W5AYM4</accession>
<name>A0A7W5AYM4_9BACL</name>
<dbReference type="SMART" id="SM00267">
    <property type="entry name" value="GGDEF"/>
    <property type="match status" value="1"/>
</dbReference>
<dbReference type="CDD" id="cd01949">
    <property type="entry name" value="GGDEF"/>
    <property type="match status" value="1"/>
</dbReference>
<dbReference type="Gene3D" id="3.30.70.270">
    <property type="match status" value="1"/>
</dbReference>
<feature type="domain" description="GGDEF" evidence="2">
    <location>
        <begin position="428"/>
        <end position="561"/>
    </location>
</feature>
<keyword evidence="1" id="KW-0802">TPR repeat</keyword>
<dbReference type="FunFam" id="3.30.70.270:FF:000001">
    <property type="entry name" value="Diguanylate cyclase domain protein"/>
    <property type="match status" value="1"/>
</dbReference>
<dbReference type="PROSITE" id="PS50887">
    <property type="entry name" value="GGDEF"/>
    <property type="match status" value="1"/>
</dbReference>
<dbReference type="Gene3D" id="1.25.40.10">
    <property type="entry name" value="Tetratricopeptide repeat domain"/>
    <property type="match status" value="1"/>
</dbReference>
<dbReference type="EMBL" id="JACHXK010000006">
    <property type="protein sequence ID" value="MBB3111143.1"/>
    <property type="molecule type" value="Genomic_DNA"/>
</dbReference>
<dbReference type="GO" id="GO:0052621">
    <property type="term" value="F:diguanylate cyclase activity"/>
    <property type="evidence" value="ECO:0007669"/>
    <property type="project" value="TreeGrafter"/>
</dbReference>
<evidence type="ECO:0000259" key="2">
    <source>
        <dbReference type="PROSITE" id="PS50887"/>
    </source>
</evidence>
<evidence type="ECO:0000256" key="1">
    <source>
        <dbReference type="PROSITE-ProRule" id="PRU00339"/>
    </source>
</evidence>
<evidence type="ECO:0000313" key="3">
    <source>
        <dbReference type="EMBL" id="MBB3111143.1"/>
    </source>
</evidence>
<dbReference type="NCBIfam" id="TIGR00254">
    <property type="entry name" value="GGDEF"/>
    <property type="match status" value="1"/>
</dbReference>
<dbReference type="Proteomes" id="UP000570361">
    <property type="component" value="Unassembled WGS sequence"/>
</dbReference>
<dbReference type="PROSITE" id="PS50005">
    <property type="entry name" value="TPR"/>
    <property type="match status" value="1"/>
</dbReference>
<dbReference type="Pfam" id="PF00990">
    <property type="entry name" value="GGDEF"/>
    <property type="match status" value="1"/>
</dbReference>
<feature type="repeat" description="TPR" evidence="1">
    <location>
        <begin position="132"/>
        <end position="165"/>
    </location>
</feature>